<keyword evidence="1" id="KW-0812">Transmembrane</keyword>
<sequence length="163" mass="19006">MNWKEILTIIISCFGVIISAIALYRSSKASSSALNIQYASVELAIRNAIENSKNQIQTLSLTYAPLKVKYDNNTLSDEDNLVFEIYKKSLNSMIESMLNQYDDACAKYIDNKVDKVRFKRTYHKEISNLVENKDFKEYFDPVTSNYKPILLVYREWFDLENNK</sequence>
<dbReference type="RefSeq" id="WP_099126154.1">
    <property type="nucleotide sequence ID" value="NZ_CAWNRH010000145.1"/>
</dbReference>
<accession>A0A2D0KAW7</accession>
<keyword evidence="3" id="KW-1185">Reference proteome</keyword>
<evidence type="ECO:0000313" key="2">
    <source>
        <dbReference type="EMBL" id="PHM60510.1"/>
    </source>
</evidence>
<reference evidence="2 3" key="1">
    <citation type="journal article" date="2017" name="Nat. Microbiol.">
        <title>Natural product diversity associated with the nematode symbionts Photorhabdus and Xenorhabdus.</title>
        <authorList>
            <person name="Tobias N.J."/>
            <person name="Wolff H."/>
            <person name="Djahanschiri B."/>
            <person name="Grundmann F."/>
            <person name="Kronenwerth M."/>
            <person name="Shi Y.M."/>
            <person name="Simonyi S."/>
            <person name="Grun P."/>
            <person name="Shapiro-Ilan D."/>
            <person name="Pidot S.J."/>
            <person name="Stinear T.P."/>
            <person name="Ebersberger I."/>
            <person name="Bode H.B."/>
        </authorList>
    </citation>
    <scope>NUCLEOTIDE SEQUENCE [LARGE SCALE GENOMIC DNA]</scope>
    <source>
        <strain evidence="2 3">DSM 17904</strain>
    </source>
</reference>
<name>A0A2D0KAW7_9GAMM</name>
<organism evidence="2 3">
    <name type="scientific">Xenorhabdus stockiae</name>
    <dbReference type="NCBI Taxonomy" id="351614"/>
    <lineage>
        <taxon>Bacteria</taxon>
        <taxon>Pseudomonadati</taxon>
        <taxon>Pseudomonadota</taxon>
        <taxon>Gammaproteobacteria</taxon>
        <taxon>Enterobacterales</taxon>
        <taxon>Morganellaceae</taxon>
        <taxon>Xenorhabdus</taxon>
    </lineage>
</organism>
<keyword evidence="1" id="KW-1133">Transmembrane helix</keyword>
<gene>
    <name evidence="2" type="ORF">Xsto_03941</name>
</gene>
<comment type="caution">
    <text evidence="2">The sequence shown here is derived from an EMBL/GenBank/DDBJ whole genome shotgun (WGS) entry which is preliminary data.</text>
</comment>
<feature type="transmembrane region" description="Helical" evidence="1">
    <location>
        <begin position="6"/>
        <end position="24"/>
    </location>
</feature>
<dbReference type="EMBL" id="NJAJ01000067">
    <property type="protein sequence ID" value="PHM60510.1"/>
    <property type="molecule type" value="Genomic_DNA"/>
</dbReference>
<keyword evidence="1" id="KW-0472">Membrane</keyword>
<evidence type="ECO:0000313" key="3">
    <source>
        <dbReference type="Proteomes" id="UP000222366"/>
    </source>
</evidence>
<dbReference type="Proteomes" id="UP000222366">
    <property type="component" value="Unassembled WGS sequence"/>
</dbReference>
<proteinExistence type="predicted"/>
<evidence type="ECO:0000256" key="1">
    <source>
        <dbReference type="SAM" id="Phobius"/>
    </source>
</evidence>
<protein>
    <submittedName>
        <fullName evidence="2">Uncharacterized protein</fullName>
    </submittedName>
</protein>
<dbReference type="AlphaFoldDB" id="A0A2D0KAW7"/>